<dbReference type="PROSITE" id="PS00688">
    <property type="entry name" value="SIGMA54_INTERACT_3"/>
    <property type="match status" value="1"/>
</dbReference>
<protein>
    <submittedName>
        <fullName evidence="10">PAS domain S-box-containing protein</fullName>
    </submittedName>
</protein>
<dbReference type="SUPFAM" id="SSF55785">
    <property type="entry name" value="PYP-like sensor domain (PAS domain)"/>
    <property type="match status" value="1"/>
</dbReference>
<gene>
    <name evidence="10" type="ORF">HNQ81_001899</name>
</gene>
<evidence type="ECO:0000259" key="9">
    <source>
        <dbReference type="PROSITE" id="PS50113"/>
    </source>
</evidence>
<dbReference type="GO" id="GO:0006355">
    <property type="term" value="P:regulation of DNA-templated transcription"/>
    <property type="evidence" value="ECO:0007669"/>
    <property type="project" value="InterPro"/>
</dbReference>
<dbReference type="AlphaFoldDB" id="A0A840UZU5"/>
<keyword evidence="2" id="KW-0067">ATP-binding</keyword>
<evidence type="ECO:0000256" key="4">
    <source>
        <dbReference type="ARBA" id="ARBA00023125"/>
    </source>
</evidence>
<dbReference type="InterPro" id="IPR058031">
    <property type="entry name" value="AAA_lid_NorR"/>
</dbReference>
<keyword evidence="1" id="KW-0547">Nucleotide-binding</keyword>
<evidence type="ECO:0000313" key="11">
    <source>
        <dbReference type="Proteomes" id="UP000539642"/>
    </source>
</evidence>
<evidence type="ECO:0000256" key="3">
    <source>
        <dbReference type="ARBA" id="ARBA00023015"/>
    </source>
</evidence>
<accession>A0A840UZU5</accession>
<dbReference type="InterPro" id="IPR003593">
    <property type="entry name" value="AAA+_ATPase"/>
</dbReference>
<evidence type="ECO:0000259" key="7">
    <source>
        <dbReference type="PROSITE" id="PS50045"/>
    </source>
</evidence>
<dbReference type="InterPro" id="IPR029016">
    <property type="entry name" value="GAF-like_dom_sf"/>
</dbReference>
<dbReference type="SMART" id="SM00382">
    <property type="entry name" value="AAA"/>
    <property type="match status" value="1"/>
</dbReference>
<dbReference type="PROSITE" id="PS50112">
    <property type="entry name" value="PAS"/>
    <property type="match status" value="1"/>
</dbReference>
<dbReference type="Gene3D" id="3.30.450.20">
    <property type="entry name" value="PAS domain"/>
    <property type="match status" value="1"/>
</dbReference>
<keyword evidence="4" id="KW-0238">DNA-binding</keyword>
<dbReference type="InterPro" id="IPR002078">
    <property type="entry name" value="Sigma_54_int"/>
</dbReference>
<dbReference type="NCBIfam" id="TIGR00229">
    <property type="entry name" value="sensory_box"/>
    <property type="match status" value="1"/>
</dbReference>
<keyword evidence="5" id="KW-0010">Activator</keyword>
<dbReference type="InterPro" id="IPR027417">
    <property type="entry name" value="P-loop_NTPase"/>
</dbReference>
<dbReference type="InterPro" id="IPR035965">
    <property type="entry name" value="PAS-like_dom_sf"/>
</dbReference>
<proteinExistence type="predicted"/>
<reference evidence="10 11" key="1">
    <citation type="submission" date="2020-08" db="EMBL/GenBank/DDBJ databases">
        <title>Genomic Encyclopedia of Type Strains, Phase IV (KMG-IV): sequencing the most valuable type-strain genomes for metagenomic binning, comparative biology and taxonomic classification.</title>
        <authorList>
            <person name="Goeker M."/>
        </authorList>
    </citation>
    <scope>NUCLEOTIDE SEQUENCE [LARGE SCALE GENOMIC DNA]</scope>
    <source>
        <strain evidence="10 11">DSM 28570</strain>
    </source>
</reference>
<dbReference type="InterPro" id="IPR000014">
    <property type="entry name" value="PAS"/>
</dbReference>
<dbReference type="Pfam" id="PF02954">
    <property type="entry name" value="HTH_8"/>
    <property type="match status" value="1"/>
</dbReference>
<keyword evidence="11" id="KW-1185">Reference proteome</keyword>
<dbReference type="PROSITE" id="PS00675">
    <property type="entry name" value="SIGMA54_INTERACT_1"/>
    <property type="match status" value="1"/>
</dbReference>
<dbReference type="InterPro" id="IPR025662">
    <property type="entry name" value="Sigma_54_int_dom_ATP-bd_1"/>
</dbReference>
<dbReference type="FunFam" id="3.40.50.300:FF:000006">
    <property type="entry name" value="DNA-binding transcriptional regulator NtrC"/>
    <property type="match status" value="1"/>
</dbReference>
<dbReference type="Gene3D" id="2.10.70.100">
    <property type="match status" value="1"/>
</dbReference>
<dbReference type="Gene3D" id="3.30.450.40">
    <property type="match status" value="1"/>
</dbReference>
<keyword evidence="3" id="KW-0805">Transcription regulation</keyword>
<dbReference type="RefSeq" id="WP_205240288.1">
    <property type="nucleotide sequence ID" value="NZ_JACHEO010000009.1"/>
</dbReference>
<dbReference type="GO" id="GO:0005524">
    <property type="term" value="F:ATP binding"/>
    <property type="evidence" value="ECO:0007669"/>
    <property type="project" value="UniProtKB-KW"/>
</dbReference>
<dbReference type="CDD" id="cd00130">
    <property type="entry name" value="PAS"/>
    <property type="match status" value="1"/>
</dbReference>
<sequence length="674" mass="75779">MEVLMNQSQGRLDENSAGEEGYNLIRQLELLIPAVSARILKTSTDTLDEVIYSSLQEIIQLLKLSRGGLLEVSEGICKVKISHAWFDVDVEVVPNTIDLSQLFPWSYRQLVRDCTTVAITSLDSLPAEAATDKQSFAQMGVQSSLTIPLLIGHRVHHLIVVHAVKQQWTWPEPLITSLRLLGEIFVSALDRRDVFRSLEIYQARLEIAAVSAEVGLWELDPVTGNIWATNSAKVLFEFGQDEQITLSNLLDKIHPDDRSLVVETVDKAIDADTESYVEYRLPRADGEIRWLLSRGRVHQKGATASKYLVGVTADITSRKQMEHKLHEQFREINRLRELLEHENTLLRSEVGLNEDKYSFLSVSSAMQGVKLHIEQVANTGSTVLIQGETGTGKELVAQAIHRLSDRSKRLMVTVNCAALPSALIESELFGREKGAFTGALSRQKGRFELAHESTLFLDEIAEMPLETQAKLLRALQNGVFERLGSPVSIKVDVRIIAATNRNLYEEVEEGRFRRDLYYRLNIFPIQVPPLRDRVEDIPPLVWKFVSEFGQNMGRKISRIASQDMARLMAYSWPGNVRELRNVVERAMITSQGKSLDLTHFDLAPPRPLHPSIMTLEEVECRHIQDAIGFTSGKIKGKGGAAEILGLHPSTLYSRMRKLNIQCNAIKLRGDISSL</sequence>
<dbReference type="InterPro" id="IPR009057">
    <property type="entry name" value="Homeodomain-like_sf"/>
</dbReference>
<dbReference type="Gene3D" id="3.40.50.300">
    <property type="entry name" value="P-loop containing nucleotide triphosphate hydrolases"/>
    <property type="match status" value="1"/>
</dbReference>
<dbReference type="PANTHER" id="PTHR32071:SF117">
    <property type="entry name" value="PTS-DEPENDENT DIHYDROXYACETONE KINASE OPERON REGULATORY PROTEIN-RELATED"/>
    <property type="match status" value="1"/>
</dbReference>
<dbReference type="Proteomes" id="UP000539642">
    <property type="component" value="Unassembled WGS sequence"/>
</dbReference>
<comment type="caution">
    <text evidence="10">The sequence shown here is derived from an EMBL/GenBank/DDBJ whole genome shotgun (WGS) entry which is preliminary data.</text>
</comment>
<dbReference type="InterPro" id="IPR002197">
    <property type="entry name" value="HTH_Fis"/>
</dbReference>
<dbReference type="PROSITE" id="PS50113">
    <property type="entry name" value="PAC"/>
    <property type="match status" value="1"/>
</dbReference>
<dbReference type="CDD" id="cd00009">
    <property type="entry name" value="AAA"/>
    <property type="match status" value="1"/>
</dbReference>
<dbReference type="Pfam" id="PF08447">
    <property type="entry name" value="PAS_3"/>
    <property type="match status" value="1"/>
</dbReference>
<feature type="domain" description="PAS" evidence="8">
    <location>
        <begin position="197"/>
        <end position="272"/>
    </location>
</feature>
<dbReference type="SUPFAM" id="SSF46689">
    <property type="entry name" value="Homeodomain-like"/>
    <property type="match status" value="1"/>
</dbReference>
<dbReference type="PROSITE" id="PS50045">
    <property type="entry name" value="SIGMA54_INTERACT_4"/>
    <property type="match status" value="1"/>
</dbReference>
<evidence type="ECO:0000256" key="6">
    <source>
        <dbReference type="ARBA" id="ARBA00023163"/>
    </source>
</evidence>
<feature type="domain" description="PAC" evidence="9">
    <location>
        <begin position="275"/>
        <end position="327"/>
    </location>
</feature>
<keyword evidence="6" id="KW-0804">Transcription</keyword>
<organism evidence="10 11">
    <name type="scientific">Desulfoprunum benzoelyticum</name>
    <dbReference type="NCBI Taxonomy" id="1506996"/>
    <lineage>
        <taxon>Bacteria</taxon>
        <taxon>Pseudomonadati</taxon>
        <taxon>Thermodesulfobacteriota</taxon>
        <taxon>Desulfobulbia</taxon>
        <taxon>Desulfobulbales</taxon>
        <taxon>Desulfobulbaceae</taxon>
        <taxon>Desulfoprunum</taxon>
    </lineage>
</organism>
<dbReference type="EMBL" id="JACHEO010000009">
    <property type="protein sequence ID" value="MBB5348168.1"/>
    <property type="molecule type" value="Genomic_DNA"/>
</dbReference>
<dbReference type="Gene3D" id="1.10.10.60">
    <property type="entry name" value="Homeodomain-like"/>
    <property type="match status" value="1"/>
</dbReference>
<dbReference type="Pfam" id="PF25601">
    <property type="entry name" value="AAA_lid_14"/>
    <property type="match status" value="1"/>
</dbReference>
<dbReference type="Pfam" id="PF00158">
    <property type="entry name" value="Sigma54_activat"/>
    <property type="match status" value="1"/>
</dbReference>
<dbReference type="SUPFAM" id="SSF55781">
    <property type="entry name" value="GAF domain-like"/>
    <property type="match status" value="1"/>
</dbReference>
<evidence type="ECO:0000256" key="2">
    <source>
        <dbReference type="ARBA" id="ARBA00022840"/>
    </source>
</evidence>
<evidence type="ECO:0000313" key="10">
    <source>
        <dbReference type="EMBL" id="MBB5348168.1"/>
    </source>
</evidence>
<dbReference type="InterPro" id="IPR025944">
    <property type="entry name" value="Sigma_54_int_dom_CS"/>
</dbReference>
<name>A0A840UZU5_9BACT</name>
<feature type="domain" description="Sigma-54 factor interaction" evidence="7">
    <location>
        <begin position="359"/>
        <end position="588"/>
    </location>
</feature>
<dbReference type="InterPro" id="IPR013655">
    <property type="entry name" value="PAS_fold_3"/>
</dbReference>
<evidence type="ECO:0000256" key="1">
    <source>
        <dbReference type="ARBA" id="ARBA00022741"/>
    </source>
</evidence>
<dbReference type="PANTHER" id="PTHR32071">
    <property type="entry name" value="TRANSCRIPTIONAL REGULATORY PROTEIN"/>
    <property type="match status" value="1"/>
</dbReference>
<dbReference type="SUPFAM" id="SSF52540">
    <property type="entry name" value="P-loop containing nucleoside triphosphate hydrolases"/>
    <property type="match status" value="1"/>
</dbReference>
<dbReference type="GO" id="GO:0043565">
    <property type="term" value="F:sequence-specific DNA binding"/>
    <property type="evidence" value="ECO:0007669"/>
    <property type="project" value="InterPro"/>
</dbReference>
<evidence type="ECO:0000259" key="8">
    <source>
        <dbReference type="PROSITE" id="PS50112"/>
    </source>
</evidence>
<dbReference type="Gene3D" id="1.10.8.60">
    <property type="match status" value="1"/>
</dbReference>
<dbReference type="InterPro" id="IPR000700">
    <property type="entry name" value="PAS-assoc_C"/>
</dbReference>
<evidence type="ECO:0000256" key="5">
    <source>
        <dbReference type="ARBA" id="ARBA00023159"/>
    </source>
</evidence>